<dbReference type="Pfam" id="PF13205">
    <property type="entry name" value="Big_5"/>
    <property type="match status" value="1"/>
</dbReference>
<keyword evidence="4 6" id="KW-0378">Hydrolase</keyword>
<evidence type="ECO:0000256" key="3">
    <source>
        <dbReference type="ARBA" id="ARBA00022729"/>
    </source>
</evidence>
<dbReference type="SMART" id="SM00245">
    <property type="entry name" value="TSPc"/>
    <property type="match status" value="1"/>
</dbReference>
<dbReference type="PANTHER" id="PTHR32060">
    <property type="entry name" value="TAIL-SPECIFIC PROTEASE"/>
    <property type="match status" value="1"/>
</dbReference>
<sequence length="459" mass="49347">MKRFSAFGALMMTIGLLLAPMAAAAAPIDEVKQLVSEHYMGELPSNLQSMASIDDIIVKLDPYSSYFTKEEFEAYTGSINNSATGIGVIIEEHEKGIQIVSTFDGAAAALAGIEPGDIILSVDGETTKGMSIQQASSLITGKEGSTVQLVVLKSSNLTQTYKITRNKFTVPAVTKQLLYGNIGYIGLNTFSDDGATRVLKAKEELQKQGATSFIVDLTNNGGGFVHTAEELVGLFPKSPYAYALHMKKQNGLVKSVQQPSLFPANTKVLINGYSASASEMVAGALLDQKSATLYGQTTYGKGSMQTFYELTDGSYLKLTVANFTGPKGTVIHKTGVKPQITTTVGQELAKAHLDAILEANKTYKKMPALQNVPTTKEFTVTFSKTVASNKQQKIELVKLGTASNVQVNIKQKSHNQFVLSPTAPLEKGVAYILLIHPTFQTETGEMMKNGAYVEVTVQP</sequence>
<keyword evidence="3 7" id="KW-0732">Signal</keyword>
<evidence type="ECO:0000313" key="9">
    <source>
        <dbReference type="EMBL" id="TQR14922.1"/>
    </source>
</evidence>
<dbReference type="InterPro" id="IPR005151">
    <property type="entry name" value="Tail-specific_protease"/>
</dbReference>
<evidence type="ECO:0000259" key="8">
    <source>
        <dbReference type="PROSITE" id="PS50106"/>
    </source>
</evidence>
<dbReference type="GO" id="GO:0004175">
    <property type="term" value="F:endopeptidase activity"/>
    <property type="evidence" value="ECO:0007669"/>
    <property type="project" value="TreeGrafter"/>
</dbReference>
<dbReference type="Gene3D" id="3.90.226.10">
    <property type="entry name" value="2-enoyl-CoA Hydratase, Chain A, domain 1"/>
    <property type="match status" value="1"/>
</dbReference>
<dbReference type="InterPro" id="IPR041489">
    <property type="entry name" value="PDZ_6"/>
</dbReference>
<dbReference type="NCBIfam" id="TIGR00225">
    <property type="entry name" value="prc"/>
    <property type="match status" value="1"/>
</dbReference>
<reference evidence="9 10" key="1">
    <citation type="submission" date="2019-05" db="EMBL/GenBank/DDBJ databases">
        <title>Psychrobacillus vulpis sp. nov., a new species isolated from feces of a red fox that inhabits in The Tablas de Daimiel Natural Park, Albacete, Spain.</title>
        <authorList>
            <person name="Rodriguez M."/>
            <person name="Reina J.C."/>
            <person name="Bejar V."/>
            <person name="Llamas I."/>
        </authorList>
    </citation>
    <scope>NUCLEOTIDE SEQUENCE [LARGE SCALE GENOMIC DNA]</scope>
    <source>
        <strain evidence="9 10">NEAU-3TGS17</strain>
    </source>
</reference>
<feature type="signal peptide" evidence="7">
    <location>
        <begin position="1"/>
        <end position="25"/>
    </location>
</feature>
<evidence type="ECO:0000256" key="6">
    <source>
        <dbReference type="RuleBase" id="RU004404"/>
    </source>
</evidence>
<accession>A0A544TBT3</accession>
<evidence type="ECO:0000256" key="7">
    <source>
        <dbReference type="SAM" id="SignalP"/>
    </source>
</evidence>
<dbReference type="PANTHER" id="PTHR32060:SF22">
    <property type="entry name" value="CARBOXYL-TERMINAL-PROCESSING PEPTIDASE 3, CHLOROPLASTIC"/>
    <property type="match status" value="1"/>
</dbReference>
<dbReference type="Gene3D" id="2.30.42.10">
    <property type="match status" value="1"/>
</dbReference>
<dbReference type="Proteomes" id="UP000317316">
    <property type="component" value="Unassembled WGS sequence"/>
</dbReference>
<comment type="similarity">
    <text evidence="1 6">Belongs to the peptidase S41A family.</text>
</comment>
<dbReference type="OrthoDB" id="9812068at2"/>
<name>A0A544TBT3_9BACI</name>
<dbReference type="GO" id="GO:0008236">
    <property type="term" value="F:serine-type peptidase activity"/>
    <property type="evidence" value="ECO:0007669"/>
    <property type="project" value="UniProtKB-KW"/>
</dbReference>
<evidence type="ECO:0000313" key="10">
    <source>
        <dbReference type="Proteomes" id="UP000317316"/>
    </source>
</evidence>
<keyword evidence="10" id="KW-1185">Reference proteome</keyword>
<dbReference type="SUPFAM" id="SSF50156">
    <property type="entry name" value="PDZ domain-like"/>
    <property type="match status" value="1"/>
</dbReference>
<gene>
    <name evidence="9" type="ORF">FG382_05510</name>
</gene>
<dbReference type="InterPro" id="IPR029045">
    <property type="entry name" value="ClpP/crotonase-like_dom_sf"/>
</dbReference>
<dbReference type="EMBL" id="VDGH01000003">
    <property type="protein sequence ID" value="TQR14922.1"/>
    <property type="molecule type" value="Genomic_DNA"/>
</dbReference>
<evidence type="ECO:0000256" key="5">
    <source>
        <dbReference type="ARBA" id="ARBA00022825"/>
    </source>
</evidence>
<dbReference type="CDD" id="cd07560">
    <property type="entry name" value="Peptidase_S41_CPP"/>
    <property type="match status" value="1"/>
</dbReference>
<dbReference type="GO" id="GO:0007165">
    <property type="term" value="P:signal transduction"/>
    <property type="evidence" value="ECO:0007669"/>
    <property type="project" value="TreeGrafter"/>
</dbReference>
<dbReference type="InterPro" id="IPR036034">
    <property type="entry name" value="PDZ_sf"/>
</dbReference>
<dbReference type="Pfam" id="PF17820">
    <property type="entry name" value="PDZ_6"/>
    <property type="match status" value="1"/>
</dbReference>
<dbReference type="GO" id="GO:0030288">
    <property type="term" value="C:outer membrane-bounded periplasmic space"/>
    <property type="evidence" value="ECO:0007669"/>
    <property type="project" value="TreeGrafter"/>
</dbReference>
<evidence type="ECO:0000256" key="4">
    <source>
        <dbReference type="ARBA" id="ARBA00022801"/>
    </source>
</evidence>
<dbReference type="Gene3D" id="3.30.750.44">
    <property type="match status" value="1"/>
</dbReference>
<dbReference type="InterPro" id="IPR004447">
    <property type="entry name" value="Peptidase_S41A"/>
</dbReference>
<dbReference type="GO" id="GO:0006508">
    <property type="term" value="P:proteolysis"/>
    <property type="evidence" value="ECO:0007669"/>
    <property type="project" value="UniProtKB-KW"/>
</dbReference>
<dbReference type="RefSeq" id="WP_142537901.1">
    <property type="nucleotide sequence ID" value="NZ_BMIE01000001.1"/>
</dbReference>
<evidence type="ECO:0000256" key="2">
    <source>
        <dbReference type="ARBA" id="ARBA00022670"/>
    </source>
</evidence>
<dbReference type="SMART" id="SM00228">
    <property type="entry name" value="PDZ"/>
    <property type="match status" value="1"/>
</dbReference>
<feature type="domain" description="PDZ" evidence="8">
    <location>
        <begin position="76"/>
        <end position="139"/>
    </location>
</feature>
<dbReference type="AlphaFoldDB" id="A0A544TBT3"/>
<keyword evidence="5 6" id="KW-0720">Serine protease</keyword>
<dbReference type="InterPro" id="IPR001478">
    <property type="entry name" value="PDZ"/>
</dbReference>
<feature type="chain" id="PRO_5022055078" evidence="7">
    <location>
        <begin position="26"/>
        <end position="459"/>
    </location>
</feature>
<dbReference type="Pfam" id="PF03572">
    <property type="entry name" value="Peptidase_S41"/>
    <property type="match status" value="1"/>
</dbReference>
<dbReference type="SUPFAM" id="SSF52096">
    <property type="entry name" value="ClpP/crotonase"/>
    <property type="match status" value="1"/>
</dbReference>
<dbReference type="InterPro" id="IPR032812">
    <property type="entry name" value="SbsA_Ig"/>
</dbReference>
<organism evidence="9 10">
    <name type="scientific">Psychrobacillus lasiicapitis</name>
    <dbReference type="NCBI Taxonomy" id="1636719"/>
    <lineage>
        <taxon>Bacteria</taxon>
        <taxon>Bacillati</taxon>
        <taxon>Bacillota</taxon>
        <taxon>Bacilli</taxon>
        <taxon>Bacillales</taxon>
        <taxon>Bacillaceae</taxon>
        <taxon>Psychrobacillus</taxon>
    </lineage>
</organism>
<keyword evidence="2 6" id="KW-0645">Protease</keyword>
<proteinExistence type="inferred from homology"/>
<dbReference type="CDD" id="cd06782">
    <property type="entry name" value="cpPDZ_CPP-like"/>
    <property type="match status" value="1"/>
</dbReference>
<protein>
    <submittedName>
        <fullName evidence="9">PDZ domain-containing protein</fullName>
    </submittedName>
</protein>
<evidence type="ECO:0000256" key="1">
    <source>
        <dbReference type="ARBA" id="ARBA00009179"/>
    </source>
</evidence>
<comment type="caution">
    <text evidence="9">The sequence shown here is derived from an EMBL/GenBank/DDBJ whole genome shotgun (WGS) entry which is preliminary data.</text>
</comment>
<dbReference type="PROSITE" id="PS50106">
    <property type="entry name" value="PDZ"/>
    <property type="match status" value="1"/>
</dbReference>